<dbReference type="AlphaFoldDB" id="A0A1F8FTZ5"/>
<evidence type="ECO:0000313" key="2">
    <source>
        <dbReference type="Proteomes" id="UP000178117"/>
    </source>
</evidence>
<organism evidence="1 2">
    <name type="scientific">Candidatus Yanofskybacteria bacterium RIFCSPHIGHO2_02_FULL_50_12</name>
    <dbReference type="NCBI Taxonomy" id="1802685"/>
    <lineage>
        <taxon>Bacteria</taxon>
        <taxon>Candidatus Yanofskyibacteriota</taxon>
    </lineage>
</organism>
<dbReference type="STRING" id="1802685.A3C88_02280"/>
<dbReference type="EMBL" id="MGJZ01000028">
    <property type="protein sequence ID" value="OGN16644.1"/>
    <property type="molecule type" value="Genomic_DNA"/>
</dbReference>
<reference evidence="1 2" key="1">
    <citation type="journal article" date="2016" name="Nat. Commun.">
        <title>Thousands of microbial genomes shed light on interconnected biogeochemical processes in an aquifer system.</title>
        <authorList>
            <person name="Anantharaman K."/>
            <person name="Brown C.T."/>
            <person name="Hug L.A."/>
            <person name="Sharon I."/>
            <person name="Castelle C.J."/>
            <person name="Probst A.J."/>
            <person name="Thomas B.C."/>
            <person name="Singh A."/>
            <person name="Wilkins M.J."/>
            <person name="Karaoz U."/>
            <person name="Brodie E.L."/>
            <person name="Williams K.H."/>
            <person name="Hubbard S.S."/>
            <person name="Banfield J.F."/>
        </authorList>
    </citation>
    <scope>NUCLEOTIDE SEQUENCE [LARGE SCALE GENOMIC DNA]</scope>
</reference>
<proteinExistence type="predicted"/>
<comment type="caution">
    <text evidence="1">The sequence shown here is derived from an EMBL/GenBank/DDBJ whole genome shotgun (WGS) entry which is preliminary data.</text>
</comment>
<gene>
    <name evidence="1" type="ORF">A3C88_02280</name>
</gene>
<name>A0A1F8FTZ5_9BACT</name>
<dbReference type="Proteomes" id="UP000178117">
    <property type="component" value="Unassembled WGS sequence"/>
</dbReference>
<sequence length="63" mass="7703">MNGLLNEFKQMLKEHTEIKKKLKKMERSFAYFQKALQHEEDIRIARKDKRNIPFEKIVHELGF</sequence>
<protein>
    <submittedName>
        <fullName evidence="1">Uncharacterized protein</fullName>
    </submittedName>
</protein>
<accession>A0A1F8FTZ5</accession>
<evidence type="ECO:0000313" key="1">
    <source>
        <dbReference type="EMBL" id="OGN16644.1"/>
    </source>
</evidence>